<evidence type="ECO:0000256" key="1">
    <source>
        <dbReference type="SAM" id="MobiDB-lite"/>
    </source>
</evidence>
<dbReference type="Proteomes" id="UP000183447">
    <property type="component" value="Unassembled WGS sequence"/>
</dbReference>
<organism evidence="2 3">
    <name type="scientific">Devosia enhydra</name>
    <dbReference type="NCBI Taxonomy" id="665118"/>
    <lineage>
        <taxon>Bacteria</taxon>
        <taxon>Pseudomonadati</taxon>
        <taxon>Pseudomonadota</taxon>
        <taxon>Alphaproteobacteria</taxon>
        <taxon>Hyphomicrobiales</taxon>
        <taxon>Devosiaceae</taxon>
        <taxon>Devosia</taxon>
    </lineage>
</organism>
<dbReference type="AlphaFoldDB" id="A0A1K2HVT6"/>
<protein>
    <submittedName>
        <fullName evidence="2">Uncharacterized protein</fullName>
    </submittedName>
</protein>
<name>A0A1K2HVT6_9HYPH</name>
<dbReference type="RefSeq" id="WP_072340080.1">
    <property type="nucleotide sequence ID" value="NZ_FPKU01000001.1"/>
</dbReference>
<sequence>MFITAAPDAPAPTITVSDPVATLPEGLPATAAGKLVALRRARDDARVLYEAAQSAVFAFRGPDSDLIPAERLVAEYEKLDLRQVTLAPLRMGRDGSPTEASEAAHAADAKKFDARRQEAYDRLDRLKTEYEAARALQAERGRQWQALNGLVAALERWLDKHTGRFAPVPLEPPAVFAGKPYGQGLSELRDLIAALTAERKRIERAPMSASEAKARIRPWVKMMADRVRLVGAIHHGVAIDLASAEPDPTLAYLCFLNPDAVVRRLEQEVDAQLQGRFTLGELDKARKLKELDGQLLNAERREEALIMIMAEVGTVVLRRPNADPKAVLGLA</sequence>
<feature type="region of interest" description="Disordered" evidence="1">
    <location>
        <begin position="92"/>
        <end position="111"/>
    </location>
</feature>
<keyword evidence="3" id="KW-1185">Reference proteome</keyword>
<dbReference type="STRING" id="665118.SAMN02983003_1339"/>
<gene>
    <name evidence="2" type="ORF">SAMN02983003_1339</name>
</gene>
<dbReference type="EMBL" id="FPKU01000001">
    <property type="protein sequence ID" value="SFZ82900.1"/>
    <property type="molecule type" value="Genomic_DNA"/>
</dbReference>
<reference evidence="2 3" key="1">
    <citation type="submission" date="2016-11" db="EMBL/GenBank/DDBJ databases">
        <authorList>
            <person name="Jaros S."/>
            <person name="Januszkiewicz K."/>
            <person name="Wedrychowicz H."/>
        </authorList>
    </citation>
    <scope>NUCLEOTIDE SEQUENCE [LARGE SCALE GENOMIC DNA]</scope>
    <source>
        <strain evidence="2 3">ATCC 23634</strain>
    </source>
</reference>
<accession>A0A1K2HVT6</accession>
<dbReference type="OrthoDB" id="8239443at2"/>
<proteinExistence type="predicted"/>
<evidence type="ECO:0000313" key="2">
    <source>
        <dbReference type="EMBL" id="SFZ82900.1"/>
    </source>
</evidence>
<evidence type="ECO:0000313" key="3">
    <source>
        <dbReference type="Proteomes" id="UP000183447"/>
    </source>
</evidence>